<dbReference type="CDD" id="cd04301">
    <property type="entry name" value="NAT_SF"/>
    <property type="match status" value="1"/>
</dbReference>
<keyword evidence="2" id="KW-0687">Ribonucleoprotein</keyword>
<dbReference type="InterPro" id="IPR050276">
    <property type="entry name" value="MshD_Acetyltransferase"/>
</dbReference>
<proteinExistence type="predicted"/>
<reference evidence="2 3" key="1">
    <citation type="journal article" date="2015" name="Stand. Genomic Sci.">
        <title>Genomic Encyclopedia of Bacterial and Archaeal Type Strains, Phase III: the genomes of soil and plant-associated and newly described type strains.</title>
        <authorList>
            <person name="Whitman W.B."/>
            <person name="Woyke T."/>
            <person name="Klenk H.P."/>
            <person name="Zhou Y."/>
            <person name="Lilburn T.G."/>
            <person name="Beck B.J."/>
            <person name="De Vos P."/>
            <person name="Vandamme P."/>
            <person name="Eisen J.A."/>
            <person name="Garrity G."/>
            <person name="Hugenholtz P."/>
            <person name="Kyrpides N.C."/>
        </authorList>
    </citation>
    <scope>NUCLEOTIDE SEQUENCE [LARGE SCALE GENOMIC DNA]</scope>
    <source>
        <strain evidence="2 3">A3</strain>
    </source>
</reference>
<accession>A0A4R2IFQ7</accession>
<dbReference type="GO" id="GO:0005840">
    <property type="term" value="C:ribosome"/>
    <property type="evidence" value="ECO:0007669"/>
    <property type="project" value="UniProtKB-KW"/>
</dbReference>
<dbReference type="PANTHER" id="PTHR43617:SF33">
    <property type="entry name" value="SPORE COAT POLYSACCHARIDE BIOSYNTHESIS PROTEIN SPSD"/>
    <property type="match status" value="1"/>
</dbReference>
<name>A0A4R2IFQ7_9GAMM</name>
<dbReference type="SUPFAM" id="SSF55729">
    <property type="entry name" value="Acyl-CoA N-acyltransferases (Nat)"/>
    <property type="match status" value="1"/>
</dbReference>
<keyword evidence="3" id="KW-1185">Reference proteome</keyword>
<evidence type="ECO:0000313" key="3">
    <source>
        <dbReference type="Proteomes" id="UP000294862"/>
    </source>
</evidence>
<dbReference type="PANTHER" id="PTHR43617">
    <property type="entry name" value="L-AMINO ACID N-ACETYLTRANSFERASE"/>
    <property type="match status" value="1"/>
</dbReference>
<dbReference type="InterPro" id="IPR000182">
    <property type="entry name" value="GNAT_dom"/>
</dbReference>
<gene>
    <name evidence="2" type="ORF">EV148_101455</name>
</gene>
<dbReference type="RefSeq" id="WP_241987946.1">
    <property type="nucleotide sequence ID" value="NZ_SLWQ01000001.1"/>
</dbReference>
<comment type="caution">
    <text evidence="2">The sequence shown here is derived from an EMBL/GenBank/DDBJ whole genome shotgun (WGS) entry which is preliminary data.</text>
</comment>
<dbReference type="GO" id="GO:0016747">
    <property type="term" value="F:acyltransferase activity, transferring groups other than amino-acyl groups"/>
    <property type="evidence" value="ECO:0007669"/>
    <property type="project" value="InterPro"/>
</dbReference>
<sequence>MPAPAPVLGSPAAAETVHVRRATASDLDGLVALEQATFALDRMSARQWRRHLESLTAEVFVATRARRAVGAAVVFRRRGSDIARLYSIAVAAGERGGGIGRKLLDAVERSARRHGCRRLRLEVRRDNLAAQHLYERAGYHAFGTYAAYYEDGADAQRYEKRLAAT</sequence>
<feature type="domain" description="N-acetyltransferase" evidence="1">
    <location>
        <begin position="17"/>
        <end position="163"/>
    </location>
</feature>
<dbReference type="PROSITE" id="PS51186">
    <property type="entry name" value="GNAT"/>
    <property type="match status" value="1"/>
</dbReference>
<dbReference type="AlphaFoldDB" id="A0A4R2IFQ7"/>
<evidence type="ECO:0000259" key="1">
    <source>
        <dbReference type="PROSITE" id="PS51186"/>
    </source>
</evidence>
<dbReference type="Proteomes" id="UP000294862">
    <property type="component" value="Unassembled WGS sequence"/>
</dbReference>
<protein>
    <submittedName>
        <fullName evidence="2">Ribosomal protein S18 acetylase RimI-like enzyme</fullName>
    </submittedName>
</protein>
<dbReference type="Gene3D" id="3.40.630.30">
    <property type="match status" value="1"/>
</dbReference>
<dbReference type="InterPro" id="IPR016181">
    <property type="entry name" value="Acyl_CoA_acyltransferase"/>
</dbReference>
<evidence type="ECO:0000313" key="2">
    <source>
        <dbReference type="EMBL" id="TCO43042.1"/>
    </source>
</evidence>
<keyword evidence="2" id="KW-0689">Ribosomal protein</keyword>
<dbReference type="Pfam" id="PF00583">
    <property type="entry name" value="Acetyltransf_1"/>
    <property type="match status" value="1"/>
</dbReference>
<dbReference type="EMBL" id="SLWQ01000001">
    <property type="protein sequence ID" value="TCO43042.1"/>
    <property type="molecule type" value="Genomic_DNA"/>
</dbReference>
<organism evidence="2 3">
    <name type="scientific">Dokdonella fugitiva</name>
    <dbReference type="NCBI Taxonomy" id="328517"/>
    <lineage>
        <taxon>Bacteria</taxon>
        <taxon>Pseudomonadati</taxon>
        <taxon>Pseudomonadota</taxon>
        <taxon>Gammaproteobacteria</taxon>
        <taxon>Lysobacterales</taxon>
        <taxon>Rhodanobacteraceae</taxon>
        <taxon>Dokdonella</taxon>
    </lineage>
</organism>